<dbReference type="AlphaFoldDB" id="A0A0C1YTL8"/>
<gene>
    <name evidence="9" type="ORF">TSA66_01140</name>
    <name evidence="8" type="ORF">TSA66_09920</name>
</gene>
<dbReference type="Proteomes" id="UP000031572">
    <property type="component" value="Unassembled WGS sequence"/>
</dbReference>
<dbReference type="EMBL" id="JWJG01000028">
    <property type="protein sequence ID" value="KIF83623.1"/>
    <property type="molecule type" value="Genomic_DNA"/>
</dbReference>
<protein>
    <submittedName>
        <fullName evidence="9">Chemotaxis protein</fullName>
    </submittedName>
</protein>
<evidence type="ECO:0000256" key="5">
    <source>
        <dbReference type="ARBA" id="ARBA00023136"/>
    </source>
</evidence>
<keyword evidence="2" id="KW-1003">Cell membrane</keyword>
<feature type="chain" id="PRO_5007392043" evidence="6">
    <location>
        <begin position="23"/>
        <end position="295"/>
    </location>
</feature>
<dbReference type="Gene3D" id="3.30.450.20">
    <property type="entry name" value="PAS domain"/>
    <property type="match status" value="2"/>
</dbReference>
<evidence type="ECO:0000256" key="1">
    <source>
        <dbReference type="ARBA" id="ARBA00004651"/>
    </source>
</evidence>
<keyword evidence="10" id="KW-1185">Reference proteome</keyword>
<feature type="domain" description="Single Cache" evidence="7">
    <location>
        <begin position="33"/>
        <end position="118"/>
    </location>
</feature>
<dbReference type="GO" id="GO:0005886">
    <property type="term" value="C:plasma membrane"/>
    <property type="evidence" value="ECO:0007669"/>
    <property type="project" value="UniProtKB-SubCell"/>
</dbReference>
<evidence type="ECO:0000256" key="4">
    <source>
        <dbReference type="ARBA" id="ARBA00022989"/>
    </source>
</evidence>
<dbReference type="InterPro" id="IPR033480">
    <property type="entry name" value="sCache_2"/>
</dbReference>
<evidence type="ECO:0000256" key="6">
    <source>
        <dbReference type="SAM" id="SignalP"/>
    </source>
</evidence>
<evidence type="ECO:0000259" key="7">
    <source>
        <dbReference type="SMART" id="SM01049"/>
    </source>
</evidence>
<dbReference type="EMBL" id="JWJG01000013">
    <property type="protein sequence ID" value="KIF84017.1"/>
    <property type="molecule type" value="Genomic_DNA"/>
</dbReference>
<dbReference type="Pfam" id="PF17200">
    <property type="entry name" value="sCache_2"/>
    <property type="match status" value="2"/>
</dbReference>
<keyword evidence="5" id="KW-0472">Membrane</keyword>
<proteinExistence type="predicted"/>
<name>A0A0C1YTL8_9BURK</name>
<comment type="caution">
    <text evidence="9">The sequence shown here is derived from an EMBL/GenBank/DDBJ whole genome shotgun (WGS) entry which is preliminary data.</text>
</comment>
<dbReference type="SMART" id="SM01049">
    <property type="entry name" value="Cache_2"/>
    <property type="match status" value="2"/>
</dbReference>
<keyword evidence="6" id="KW-0732">Signal</keyword>
<feature type="signal peptide" evidence="6">
    <location>
        <begin position="1"/>
        <end position="22"/>
    </location>
</feature>
<reference evidence="9 10" key="1">
    <citation type="submission" date="2014-12" db="EMBL/GenBank/DDBJ databases">
        <title>Denitrispirillum autotrophicum gen. nov., sp. nov., Denitrifying, Facultatively Autotrophic Bacteria Isolated from Rice Paddy Soil.</title>
        <authorList>
            <person name="Ishii S."/>
            <person name="Ashida N."/>
            <person name="Ohno H."/>
            <person name="Otsuka S."/>
            <person name="Yokota A."/>
            <person name="Senoo K."/>
        </authorList>
    </citation>
    <scope>NUCLEOTIDE SEQUENCE [LARGE SCALE GENOMIC DNA]</scope>
    <source>
        <strain evidence="9 10">TSA66</strain>
    </source>
</reference>
<evidence type="ECO:0000313" key="9">
    <source>
        <dbReference type="EMBL" id="KIF84017.1"/>
    </source>
</evidence>
<dbReference type="STRING" id="709839.TSA66_01140"/>
<evidence type="ECO:0000256" key="3">
    <source>
        <dbReference type="ARBA" id="ARBA00022692"/>
    </source>
</evidence>
<keyword evidence="3" id="KW-0812">Transmembrane</keyword>
<comment type="subcellular location">
    <subcellularLocation>
        <location evidence="1">Cell membrane</location>
        <topology evidence="1">Multi-pass membrane protein</topology>
    </subcellularLocation>
</comment>
<organism evidence="9 10">
    <name type="scientific">Noviherbaspirillum autotrophicum</name>
    <dbReference type="NCBI Taxonomy" id="709839"/>
    <lineage>
        <taxon>Bacteria</taxon>
        <taxon>Pseudomonadati</taxon>
        <taxon>Pseudomonadota</taxon>
        <taxon>Betaproteobacteria</taxon>
        <taxon>Burkholderiales</taxon>
        <taxon>Oxalobacteraceae</taxon>
        <taxon>Noviherbaspirillum</taxon>
    </lineage>
</organism>
<evidence type="ECO:0000313" key="8">
    <source>
        <dbReference type="EMBL" id="KIF83623.1"/>
    </source>
</evidence>
<accession>A0A0C1YTL8</accession>
<evidence type="ECO:0000256" key="2">
    <source>
        <dbReference type="ARBA" id="ARBA00022475"/>
    </source>
</evidence>
<feature type="domain" description="Single Cache" evidence="7">
    <location>
        <begin position="167"/>
        <end position="247"/>
    </location>
</feature>
<keyword evidence="4" id="KW-1133">Transmembrane helix</keyword>
<evidence type="ECO:0000313" key="10">
    <source>
        <dbReference type="Proteomes" id="UP000031572"/>
    </source>
</evidence>
<sequence length="295" mass="31298">MKHAGLLVLALAAALNAAPALAATPTDSSAGTPGAIERAEAKASAALLADAVGYLHKHGPDKAFTAFNDRKGAFVHGARYVYVVGSDGIMYANGGAPDVLVGVDVRDLHDEAGKPFMRELLDKARNGDAGVVEYRWLNRANNHIENKTVSFRKVGKYIVCVGYYIPRSAAEEAQALLEKAVAQMQTAGVAPAYQSFNDPKGGFIRGDLYVFAIGIDDGKYRASGASPQLVGTDARELHDAAGKPLIQEIITLAKEKGSGTVDYVWRNPATNAIEAKHSLIQRVGDVLVGVGYYSK</sequence>